<name>A0AAV6RHD7_SOLSE</name>
<comment type="catalytic activity">
    <reaction evidence="16">
        <text>K(+)(in) = K(+)(out)</text>
        <dbReference type="Rhea" id="RHEA:29463"/>
        <dbReference type="ChEBI" id="CHEBI:29103"/>
    </reaction>
</comment>
<evidence type="ECO:0000256" key="18">
    <source>
        <dbReference type="ARBA" id="ARBA00036634"/>
    </source>
</evidence>
<keyword evidence="11" id="KW-0325">Glycoprotein</keyword>
<dbReference type="InterPro" id="IPR006029">
    <property type="entry name" value="Neurotrans-gated_channel_TM"/>
</dbReference>
<evidence type="ECO:0000256" key="19">
    <source>
        <dbReference type="ARBA" id="ARBA00037540"/>
    </source>
</evidence>
<dbReference type="InterPro" id="IPR018000">
    <property type="entry name" value="Neurotransmitter_ion_chnl_CS"/>
</dbReference>
<keyword evidence="7" id="KW-0406">Ion transport</keyword>
<feature type="domain" description="Neurotransmitter-gated ion-channel transmembrane" evidence="22">
    <location>
        <begin position="258"/>
        <end position="336"/>
    </location>
</feature>
<evidence type="ECO:0000256" key="13">
    <source>
        <dbReference type="ARBA" id="ARBA00023286"/>
    </source>
</evidence>
<evidence type="ECO:0000256" key="15">
    <source>
        <dbReference type="ARBA" id="ARBA00034104"/>
    </source>
</evidence>
<dbReference type="PROSITE" id="PS00236">
    <property type="entry name" value="NEUROTR_ION_CHANNEL"/>
    <property type="match status" value="1"/>
</dbReference>
<evidence type="ECO:0000256" key="11">
    <source>
        <dbReference type="ARBA" id="ARBA00023180"/>
    </source>
</evidence>
<dbReference type="InterPro" id="IPR006202">
    <property type="entry name" value="Neur_chan_lig-bd"/>
</dbReference>
<keyword evidence="24" id="KW-1185">Reference proteome</keyword>
<evidence type="ECO:0000256" key="3">
    <source>
        <dbReference type="ARBA" id="ARBA00022692"/>
    </source>
</evidence>
<dbReference type="GO" id="GO:0005230">
    <property type="term" value="F:extracellular ligand-gated monoatomic ion channel activity"/>
    <property type="evidence" value="ECO:0007669"/>
    <property type="project" value="InterPro"/>
</dbReference>
<feature type="transmembrane region" description="Helical" evidence="20">
    <location>
        <begin position="279"/>
        <end position="296"/>
    </location>
</feature>
<keyword evidence="6" id="KW-0770">Synapse</keyword>
<feature type="transmembrane region" description="Helical" evidence="20">
    <location>
        <begin position="316"/>
        <end position="337"/>
    </location>
</feature>
<evidence type="ECO:0000256" key="8">
    <source>
        <dbReference type="ARBA" id="ARBA00023136"/>
    </source>
</evidence>
<evidence type="ECO:0000256" key="1">
    <source>
        <dbReference type="ARBA" id="ARBA00022448"/>
    </source>
</evidence>
<keyword evidence="12" id="KW-0628">Postsynaptic cell membrane</keyword>
<evidence type="ECO:0000259" key="22">
    <source>
        <dbReference type="Pfam" id="PF02932"/>
    </source>
</evidence>
<evidence type="ECO:0000256" key="5">
    <source>
        <dbReference type="ARBA" id="ARBA00022989"/>
    </source>
</evidence>
<keyword evidence="3 20" id="KW-0812">Transmembrane</keyword>
<feature type="transmembrane region" description="Helical" evidence="20">
    <location>
        <begin position="422"/>
        <end position="443"/>
    </location>
</feature>
<dbReference type="GO" id="GO:0004888">
    <property type="term" value="F:transmembrane signaling receptor activity"/>
    <property type="evidence" value="ECO:0007669"/>
    <property type="project" value="InterPro"/>
</dbReference>
<keyword evidence="4" id="KW-0732">Signal</keyword>
<keyword evidence="10 23" id="KW-0675">Receptor</keyword>
<dbReference type="FunFam" id="2.70.170.10:FF:000017">
    <property type="entry name" value="5-hydroxytryptamine receptor 3A"/>
    <property type="match status" value="1"/>
</dbReference>
<sequence>MTHCLKGCAHAELKANSHVGTKGSGCSSRHGQTSDCSYIGILKHLNVTKPNDALMIRPVVNWKRPTVVLLDMLLYGIVDLGEKTQTVTSHIWIHLRWRDEFLTWNSSDFCGIDKVVIPKSKLWHPDIGILEDISDTGSIQQSPMVKVTSGGLVTAQGRQRLTSTCELDLYLFPFDTQNCNISFSSVNYNVEEIQLGTMNSDEILTSVSEALMITAGEWELVNLTILEYSSKKSDGFQSCLAYTVTLVRKPMLYVINLLVPMLYFLMLDLATFFIRDEKLNFKVTIVLSISVLLLILKDMLPSTERYMPLIANYSVTVFIMVGLSLLEAMLVDFLMGLDDYRAQRTRRSINTQVEIQLEANGHTEPVEAGEKSQVKPMTRRREGDLLKLILEEVKAARQETGRQCKDESKPGCYARLAEIIDYVYFVLYAITVVIYLTLMYAIWIGGVCLTAVSKCSNQDYI</sequence>
<comment type="function">
    <text evidence="19">Forms serotonin (5-hydroxytryptamine/5-HT3)-activated cation-selective channel complexes, which when activated cause fast, depolarizing responses in neurons.</text>
</comment>
<evidence type="ECO:0000256" key="2">
    <source>
        <dbReference type="ARBA" id="ARBA00022475"/>
    </source>
</evidence>
<evidence type="ECO:0000259" key="21">
    <source>
        <dbReference type="Pfam" id="PF02931"/>
    </source>
</evidence>
<protein>
    <submittedName>
        <fullName evidence="23">5-hydroxytryptamine receptor 3A-like</fullName>
    </submittedName>
</protein>
<organism evidence="23 24">
    <name type="scientific">Solea senegalensis</name>
    <name type="common">Senegalese sole</name>
    <dbReference type="NCBI Taxonomy" id="28829"/>
    <lineage>
        <taxon>Eukaryota</taxon>
        <taxon>Metazoa</taxon>
        <taxon>Chordata</taxon>
        <taxon>Craniata</taxon>
        <taxon>Vertebrata</taxon>
        <taxon>Euteleostomi</taxon>
        <taxon>Actinopterygii</taxon>
        <taxon>Neopterygii</taxon>
        <taxon>Teleostei</taxon>
        <taxon>Neoteleostei</taxon>
        <taxon>Acanthomorphata</taxon>
        <taxon>Carangaria</taxon>
        <taxon>Pleuronectiformes</taxon>
        <taxon>Pleuronectoidei</taxon>
        <taxon>Soleidae</taxon>
        <taxon>Solea</taxon>
    </lineage>
</organism>
<comment type="subcellular location">
    <subcellularLocation>
        <location evidence="15">Postsynaptic cell membrane</location>
        <topology evidence="15">Multi-pass membrane protein</topology>
    </subcellularLocation>
</comment>
<evidence type="ECO:0000256" key="4">
    <source>
        <dbReference type="ARBA" id="ARBA00022729"/>
    </source>
</evidence>
<comment type="catalytic activity">
    <reaction evidence="17">
        <text>Na(+)(in) = Na(+)(out)</text>
        <dbReference type="Rhea" id="RHEA:34963"/>
        <dbReference type="ChEBI" id="CHEBI:29101"/>
    </reaction>
</comment>
<feature type="transmembrane region" description="Helical" evidence="20">
    <location>
        <begin position="251"/>
        <end position="272"/>
    </location>
</feature>
<comment type="catalytic activity">
    <reaction evidence="18">
        <text>Ca(2+)(in) = Ca(2+)(out)</text>
        <dbReference type="Rhea" id="RHEA:29671"/>
        <dbReference type="ChEBI" id="CHEBI:29108"/>
    </reaction>
</comment>
<evidence type="ECO:0000256" key="17">
    <source>
        <dbReference type="ARBA" id="ARBA00036239"/>
    </source>
</evidence>
<keyword evidence="13" id="KW-1071">Ligand-gated ion channel</keyword>
<dbReference type="Pfam" id="PF02932">
    <property type="entry name" value="Neur_chan_memb"/>
    <property type="match status" value="1"/>
</dbReference>
<evidence type="ECO:0000256" key="7">
    <source>
        <dbReference type="ARBA" id="ARBA00023065"/>
    </source>
</evidence>
<reference evidence="23 24" key="1">
    <citation type="journal article" date="2021" name="Sci. Rep.">
        <title>Chromosome anchoring in Senegalese sole (Solea senegalensis) reveals sex-associated markers and genome rearrangements in flatfish.</title>
        <authorList>
            <person name="Guerrero-Cozar I."/>
            <person name="Gomez-Garrido J."/>
            <person name="Berbel C."/>
            <person name="Martinez-Blanch J.F."/>
            <person name="Alioto T."/>
            <person name="Claros M.G."/>
            <person name="Gagnaire P.A."/>
            <person name="Manchado M."/>
        </authorList>
    </citation>
    <scope>NUCLEOTIDE SEQUENCE [LARGE SCALE GENOMIC DNA]</scope>
    <source>
        <strain evidence="23">Sse05_10M</strain>
    </source>
</reference>
<evidence type="ECO:0000256" key="16">
    <source>
        <dbReference type="ARBA" id="ARBA00034430"/>
    </source>
</evidence>
<evidence type="ECO:0000256" key="9">
    <source>
        <dbReference type="ARBA" id="ARBA00023157"/>
    </source>
</evidence>
<keyword evidence="1" id="KW-0813">Transport</keyword>
<keyword evidence="2" id="KW-1003">Cell membrane</keyword>
<evidence type="ECO:0000256" key="12">
    <source>
        <dbReference type="ARBA" id="ARBA00023257"/>
    </source>
</evidence>
<keyword evidence="8 20" id="KW-0472">Membrane</keyword>
<keyword evidence="5 20" id="KW-1133">Transmembrane helix</keyword>
<dbReference type="Pfam" id="PF02931">
    <property type="entry name" value="Neur_chan_LBD"/>
    <property type="match status" value="1"/>
</dbReference>
<evidence type="ECO:0000256" key="20">
    <source>
        <dbReference type="SAM" id="Phobius"/>
    </source>
</evidence>
<dbReference type="Proteomes" id="UP000693946">
    <property type="component" value="Linkage Group LG19"/>
</dbReference>
<dbReference type="PANTHER" id="PTHR18945">
    <property type="entry name" value="NEUROTRANSMITTER GATED ION CHANNEL"/>
    <property type="match status" value="1"/>
</dbReference>
<evidence type="ECO:0000313" key="24">
    <source>
        <dbReference type="Proteomes" id="UP000693946"/>
    </source>
</evidence>
<accession>A0AAV6RHD7</accession>
<evidence type="ECO:0000256" key="6">
    <source>
        <dbReference type="ARBA" id="ARBA00023018"/>
    </source>
</evidence>
<keyword evidence="14" id="KW-0407">Ion channel</keyword>
<dbReference type="GO" id="GO:0045211">
    <property type="term" value="C:postsynaptic membrane"/>
    <property type="evidence" value="ECO:0007669"/>
    <property type="project" value="UniProtKB-SubCell"/>
</dbReference>
<evidence type="ECO:0000313" key="23">
    <source>
        <dbReference type="EMBL" id="KAG7504678.1"/>
    </source>
</evidence>
<comment type="caution">
    <text evidence="23">The sequence shown here is derived from an EMBL/GenBank/DDBJ whole genome shotgun (WGS) entry which is preliminary data.</text>
</comment>
<dbReference type="AlphaFoldDB" id="A0AAV6RHD7"/>
<dbReference type="InterPro" id="IPR006201">
    <property type="entry name" value="Neur_channel"/>
</dbReference>
<evidence type="ECO:0000256" key="10">
    <source>
        <dbReference type="ARBA" id="ARBA00023170"/>
    </source>
</evidence>
<evidence type="ECO:0000256" key="14">
    <source>
        <dbReference type="ARBA" id="ARBA00023303"/>
    </source>
</evidence>
<proteinExistence type="predicted"/>
<dbReference type="EMBL" id="JAGKHQ010000011">
    <property type="protein sequence ID" value="KAG7504678.1"/>
    <property type="molecule type" value="Genomic_DNA"/>
</dbReference>
<gene>
    <name evidence="23" type="ORF">JOB18_014091</name>
</gene>
<feature type="domain" description="Neurotransmitter-gated ion-channel ligand-binding" evidence="21">
    <location>
        <begin position="56"/>
        <end position="250"/>
    </location>
</feature>
<keyword evidence="9" id="KW-1015">Disulfide bond</keyword>